<name>A0A9P0HBN0_NEZVI</name>
<keyword evidence="1" id="KW-1133">Transmembrane helix</keyword>
<dbReference type="OrthoDB" id="6625921at2759"/>
<dbReference type="EMBL" id="OV725080">
    <property type="protein sequence ID" value="CAH1399005.1"/>
    <property type="molecule type" value="Genomic_DNA"/>
</dbReference>
<feature type="transmembrane region" description="Helical" evidence="1">
    <location>
        <begin position="117"/>
        <end position="140"/>
    </location>
</feature>
<feature type="transmembrane region" description="Helical" evidence="1">
    <location>
        <begin position="64"/>
        <end position="86"/>
    </location>
</feature>
<dbReference type="AlphaFoldDB" id="A0A9P0HBN0"/>
<evidence type="ECO:0000313" key="2">
    <source>
        <dbReference type="EMBL" id="CAH1399005.1"/>
    </source>
</evidence>
<accession>A0A9P0HBN0</accession>
<feature type="transmembrane region" description="Helical" evidence="1">
    <location>
        <begin position="216"/>
        <end position="235"/>
    </location>
</feature>
<feature type="transmembrane region" description="Helical" evidence="1">
    <location>
        <begin position="30"/>
        <end position="52"/>
    </location>
</feature>
<proteinExistence type="predicted"/>
<dbReference type="Proteomes" id="UP001152798">
    <property type="component" value="Chromosome 4"/>
</dbReference>
<organism evidence="2 3">
    <name type="scientific">Nezara viridula</name>
    <name type="common">Southern green stink bug</name>
    <name type="synonym">Cimex viridulus</name>
    <dbReference type="NCBI Taxonomy" id="85310"/>
    <lineage>
        <taxon>Eukaryota</taxon>
        <taxon>Metazoa</taxon>
        <taxon>Ecdysozoa</taxon>
        <taxon>Arthropoda</taxon>
        <taxon>Hexapoda</taxon>
        <taxon>Insecta</taxon>
        <taxon>Pterygota</taxon>
        <taxon>Neoptera</taxon>
        <taxon>Paraneoptera</taxon>
        <taxon>Hemiptera</taxon>
        <taxon>Heteroptera</taxon>
        <taxon>Panheteroptera</taxon>
        <taxon>Pentatomomorpha</taxon>
        <taxon>Pentatomoidea</taxon>
        <taxon>Pentatomidae</taxon>
        <taxon>Pentatominae</taxon>
        <taxon>Nezara</taxon>
    </lineage>
</organism>
<keyword evidence="3" id="KW-1185">Reference proteome</keyword>
<feature type="transmembrane region" description="Helical" evidence="1">
    <location>
        <begin position="247"/>
        <end position="264"/>
    </location>
</feature>
<sequence>MESRCRLTVFFDTPHSLARRVIFRSLSWPVWYTVFIVVLQVLGTCFILETVLNEISKRGNFDDSLYGLALTVSLFQSLAIPITYWWESSDLLRYFEDWYYFQEEFGRDDLDFALTGLIKTACIIHLPILISMLVGGAYLFNDFRFIVFSPCVTAVGSLSATLLFWCITLYELRAASDKLMKKIIGAGCRNMYQSRILWQKLSNLTTTLGESCGRTGLAVCVLIFTTFVLTTYGFLSLGIDHSFTKSFFAFLFTSLFCMTIQFIMCDAAHRTTLAVCFIFSVFFS</sequence>
<evidence type="ECO:0000313" key="3">
    <source>
        <dbReference type="Proteomes" id="UP001152798"/>
    </source>
</evidence>
<reference evidence="2" key="1">
    <citation type="submission" date="2022-01" db="EMBL/GenBank/DDBJ databases">
        <authorList>
            <person name="King R."/>
        </authorList>
    </citation>
    <scope>NUCLEOTIDE SEQUENCE</scope>
</reference>
<keyword evidence="1" id="KW-0472">Membrane</keyword>
<gene>
    <name evidence="2" type="ORF">NEZAVI_LOCUS8551</name>
</gene>
<evidence type="ECO:0008006" key="4">
    <source>
        <dbReference type="Google" id="ProtNLM"/>
    </source>
</evidence>
<keyword evidence="1" id="KW-0812">Transmembrane</keyword>
<protein>
    <recommendedName>
        <fullName evidence="4">Gustatory receptor</fullName>
    </recommendedName>
</protein>
<evidence type="ECO:0000256" key="1">
    <source>
        <dbReference type="SAM" id="Phobius"/>
    </source>
</evidence>
<feature type="transmembrane region" description="Helical" evidence="1">
    <location>
        <begin position="147"/>
        <end position="170"/>
    </location>
</feature>